<dbReference type="AlphaFoldDB" id="A0A5E6Z4A2"/>
<evidence type="ECO:0000313" key="1">
    <source>
        <dbReference type="EMBL" id="VVN58861.1"/>
    </source>
</evidence>
<sequence>MATVGREHCCPANRGSDGFERWGTTAMLLKRGATECIEEDFQGRIGTHFMQGFAFVLEDFFACHVFVVQHATWPCRAYARPDPLVPAVLAVVRQKPGQRRWSDVRWPCRAVLPVFAVVSRWGQAGEKFQANHRPPGSAAGTRHMEKLRLRLGTSLGDKWTRLVTSLQFWIF</sequence>
<protein>
    <submittedName>
        <fullName evidence="1">Uncharacterized protein</fullName>
    </submittedName>
</protein>
<organism evidence="1 2">
    <name type="scientific">Pseudomonas fluorescens</name>
    <dbReference type="NCBI Taxonomy" id="294"/>
    <lineage>
        <taxon>Bacteria</taxon>
        <taxon>Pseudomonadati</taxon>
        <taxon>Pseudomonadota</taxon>
        <taxon>Gammaproteobacteria</taxon>
        <taxon>Pseudomonadales</taxon>
        <taxon>Pseudomonadaceae</taxon>
        <taxon>Pseudomonas</taxon>
    </lineage>
</organism>
<gene>
    <name evidence="1" type="ORF">PS685_02950</name>
</gene>
<proteinExistence type="predicted"/>
<dbReference type="Proteomes" id="UP000326437">
    <property type="component" value="Unassembled WGS sequence"/>
</dbReference>
<dbReference type="EMBL" id="CABVHO010000034">
    <property type="protein sequence ID" value="VVN58861.1"/>
    <property type="molecule type" value="Genomic_DNA"/>
</dbReference>
<reference evidence="1 2" key="1">
    <citation type="submission" date="2019-09" db="EMBL/GenBank/DDBJ databases">
        <authorList>
            <person name="Chandra G."/>
            <person name="Truman W A."/>
        </authorList>
    </citation>
    <scope>NUCLEOTIDE SEQUENCE [LARGE SCALE GENOMIC DNA]</scope>
    <source>
        <strain evidence="1">PS685</strain>
    </source>
</reference>
<name>A0A5E6Z4A2_PSEFL</name>
<accession>A0A5E6Z4A2</accession>
<evidence type="ECO:0000313" key="2">
    <source>
        <dbReference type="Proteomes" id="UP000326437"/>
    </source>
</evidence>